<dbReference type="Pfam" id="PF03466">
    <property type="entry name" value="LysR_substrate"/>
    <property type="match status" value="1"/>
</dbReference>
<dbReference type="InterPro" id="IPR005119">
    <property type="entry name" value="LysR_subst-bd"/>
</dbReference>
<evidence type="ECO:0000313" key="6">
    <source>
        <dbReference type="EMBL" id="SMX37111.1"/>
    </source>
</evidence>
<dbReference type="PANTHER" id="PTHR30579:SF7">
    <property type="entry name" value="HTH-TYPE TRANSCRIPTIONAL REGULATOR LRHA-RELATED"/>
    <property type="match status" value="1"/>
</dbReference>
<dbReference type="Gene3D" id="1.10.10.10">
    <property type="entry name" value="Winged helix-like DNA-binding domain superfamily/Winged helix DNA-binding domain"/>
    <property type="match status" value="1"/>
</dbReference>
<evidence type="ECO:0000256" key="4">
    <source>
        <dbReference type="ARBA" id="ARBA00023163"/>
    </source>
</evidence>
<keyword evidence="3" id="KW-0238">DNA-binding</keyword>
<evidence type="ECO:0000256" key="2">
    <source>
        <dbReference type="ARBA" id="ARBA00023015"/>
    </source>
</evidence>
<dbReference type="InterPro" id="IPR050176">
    <property type="entry name" value="LTTR"/>
</dbReference>
<dbReference type="InterPro" id="IPR036388">
    <property type="entry name" value="WH-like_DNA-bd_sf"/>
</dbReference>
<evidence type="ECO:0000259" key="5">
    <source>
        <dbReference type="PROSITE" id="PS50931"/>
    </source>
</evidence>
<dbReference type="SUPFAM" id="SSF46785">
    <property type="entry name" value="Winged helix' DNA-binding domain"/>
    <property type="match status" value="1"/>
</dbReference>
<dbReference type="GO" id="GO:0003677">
    <property type="term" value="F:DNA binding"/>
    <property type="evidence" value="ECO:0007669"/>
    <property type="project" value="UniProtKB-KW"/>
</dbReference>
<dbReference type="Pfam" id="PF00126">
    <property type="entry name" value="HTH_1"/>
    <property type="match status" value="1"/>
</dbReference>
<dbReference type="Gene3D" id="3.40.190.10">
    <property type="entry name" value="Periplasmic binding protein-like II"/>
    <property type="match status" value="2"/>
</dbReference>
<keyword evidence="2" id="KW-0805">Transcription regulation</keyword>
<keyword evidence="4" id="KW-0804">Transcription</keyword>
<comment type="similarity">
    <text evidence="1">Belongs to the LysR transcriptional regulatory family.</text>
</comment>
<reference evidence="7" key="1">
    <citation type="submission" date="2017-05" db="EMBL/GenBank/DDBJ databases">
        <authorList>
            <person name="Rodrigo-Torres L."/>
            <person name="Arahal R. D."/>
            <person name="Lucena T."/>
        </authorList>
    </citation>
    <scope>NUCLEOTIDE SEQUENCE [LARGE SCALE GENOMIC DNA]</scope>
    <source>
        <strain evidence="7">CECT 8868</strain>
    </source>
</reference>
<dbReference type="EMBL" id="FXYD01000002">
    <property type="protein sequence ID" value="SMX37111.1"/>
    <property type="molecule type" value="Genomic_DNA"/>
</dbReference>
<protein>
    <submittedName>
        <fullName evidence="6">HTH-type transcriptional regulator GltR</fullName>
    </submittedName>
</protein>
<dbReference type="FunFam" id="1.10.10.10:FF:000001">
    <property type="entry name" value="LysR family transcriptional regulator"/>
    <property type="match status" value="1"/>
</dbReference>
<name>A0A238K2H5_9RHOB</name>
<gene>
    <name evidence="6" type="primary">gltR_2</name>
    <name evidence="6" type="ORF">OCA8868_01279</name>
</gene>
<keyword evidence="7" id="KW-1185">Reference proteome</keyword>
<dbReference type="Proteomes" id="UP000203464">
    <property type="component" value="Unassembled WGS sequence"/>
</dbReference>
<accession>A0A238K2H5</accession>
<dbReference type="InterPro" id="IPR036390">
    <property type="entry name" value="WH_DNA-bd_sf"/>
</dbReference>
<dbReference type="PROSITE" id="PS50931">
    <property type="entry name" value="HTH_LYSR"/>
    <property type="match status" value="1"/>
</dbReference>
<evidence type="ECO:0000256" key="3">
    <source>
        <dbReference type="ARBA" id="ARBA00023125"/>
    </source>
</evidence>
<sequence>MTKMGFFHRTAHFCHEGVKTKMKRLDIEALRTLCAIAEHGGITRAAEHLSLSQSAVSHKVKRLEERIGCSLLTRQSGAPLLSEDGQRLLVYARRICAMHDEAVQSLSTRPISGHIRLGMTEDVTSSDLSRILGRFTRLHPNVSVRTHVRQSVVLQRELEKGEIDISMMQIFATDLRPSDTVLFTDLVHWVKAKDLELRCDCTIPFLAYDDDCFFKHWAMDIENTPATGFDTILECASSAGIVSAVQSGLGVALLPGRYLTDEMQILDHQFSPPPEIAYVLRVGRNSRSAHFKSFAMEVAKGVTSKVSLQVV</sequence>
<dbReference type="PRINTS" id="PR00039">
    <property type="entry name" value="HTHLYSR"/>
</dbReference>
<evidence type="ECO:0000256" key="1">
    <source>
        <dbReference type="ARBA" id="ARBA00009437"/>
    </source>
</evidence>
<organism evidence="6 7">
    <name type="scientific">Octadecabacter ascidiaceicola</name>
    <dbReference type="NCBI Taxonomy" id="1655543"/>
    <lineage>
        <taxon>Bacteria</taxon>
        <taxon>Pseudomonadati</taxon>
        <taxon>Pseudomonadota</taxon>
        <taxon>Alphaproteobacteria</taxon>
        <taxon>Rhodobacterales</taxon>
        <taxon>Roseobacteraceae</taxon>
        <taxon>Octadecabacter</taxon>
    </lineage>
</organism>
<dbReference type="InterPro" id="IPR000847">
    <property type="entry name" value="LysR_HTH_N"/>
</dbReference>
<dbReference type="GO" id="GO:0003700">
    <property type="term" value="F:DNA-binding transcription factor activity"/>
    <property type="evidence" value="ECO:0007669"/>
    <property type="project" value="InterPro"/>
</dbReference>
<feature type="domain" description="HTH lysR-type" evidence="5">
    <location>
        <begin position="25"/>
        <end position="82"/>
    </location>
</feature>
<dbReference type="SUPFAM" id="SSF53850">
    <property type="entry name" value="Periplasmic binding protein-like II"/>
    <property type="match status" value="1"/>
</dbReference>
<dbReference type="AlphaFoldDB" id="A0A238K2H5"/>
<evidence type="ECO:0000313" key="7">
    <source>
        <dbReference type="Proteomes" id="UP000203464"/>
    </source>
</evidence>
<proteinExistence type="inferred from homology"/>
<dbReference type="PANTHER" id="PTHR30579">
    <property type="entry name" value="TRANSCRIPTIONAL REGULATOR"/>
    <property type="match status" value="1"/>
</dbReference>